<evidence type="ECO:0000256" key="6">
    <source>
        <dbReference type="SAM" id="MobiDB-lite"/>
    </source>
</evidence>
<evidence type="ECO:0000256" key="1">
    <source>
        <dbReference type="ARBA" id="ARBA00022723"/>
    </source>
</evidence>
<dbReference type="InterPro" id="IPR013087">
    <property type="entry name" value="Znf_C2H2_type"/>
</dbReference>
<evidence type="ECO:0000313" key="8">
    <source>
        <dbReference type="EMBL" id="TRY74437.1"/>
    </source>
</evidence>
<feature type="domain" description="C2H2-type" evidence="7">
    <location>
        <begin position="944"/>
        <end position="971"/>
    </location>
</feature>
<feature type="domain" description="C2H2-type" evidence="7">
    <location>
        <begin position="993"/>
        <end position="1021"/>
    </location>
</feature>
<comment type="caution">
    <text evidence="8">The sequence shown here is derived from an EMBL/GenBank/DDBJ whole genome shotgun (WGS) entry which is preliminary data.</text>
</comment>
<gene>
    <name evidence="8" type="ORF">TCAL_01304</name>
</gene>
<dbReference type="FunFam" id="3.30.160.60:FF:000202">
    <property type="entry name" value="Zinc finger protein 574"/>
    <property type="match status" value="1"/>
</dbReference>
<name>A0A553P9S6_TIGCA</name>
<organism evidence="8 9">
    <name type="scientific">Tigriopus californicus</name>
    <name type="common">Marine copepod</name>
    <dbReference type="NCBI Taxonomy" id="6832"/>
    <lineage>
        <taxon>Eukaryota</taxon>
        <taxon>Metazoa</taxon>
        <taxon>Ecdysozoa</taxon>
        <taxon>Arthropoda</taxon>
        <taxon>Crustacea</taxon>
        <taxon>Multicrustacea</taxon>
        <taxon>Hexanauplia</taxon>
        <taxon>Copepoda</taxon>
        <taxon>Harpacticoida</taxon>
        <taxon>Harpacticidae</taxon>
        <taxon>Tigriopus</taxon>
    </lineage>
</organism>
<reference evidence="8 9" key="1">
    <citation type="journal article" date="2018" name="Nat. Ecol. Evol.">
        <title>Genomic signatures of mitonuclear coevolution across populations of Tigriopus californicus.</title>
        <authorList>
            <person name="Barreto F.S."/>
            <person name="Watson E.T."/>
            <person name="Lima T.G."/>
            <person name="Willett C.S."/>
            <person name="Edmands S."/>
            <person name="Li W."/>
            <person name="Burton R.S."/>
        </authorList>
    </citation>
    <scope>NUCLEOTIDE SEQUENCE [LARGE SCALE GENOMIC DNA]</scope>
    <source>
        <strain evidence="8 9">San Diego</strain>
    </source>
</reference>
<protein>
    <recommendedName>
        <fullName evidence="7">C2H2-type domain-containing protein</fullName>
    </recommendedName>
</protein>
<evidence type="ECO:0000256" key="4">
    <source>
        <dbReference type="ARBA" id="ARBA00022833"/>
    </source>
</evidence>
<dbReference type="Proteomes" id="UP000318571">
    <property type="component" value="Chromosome 2"/>
</dbReference>
<evidence type="ECO:0000313" key="9">
    <source>
        <dbReference type="Proteomes" id="UP000318571"/>
    </source>
</evidence>
<dbReference type="InterPro" id="IPR036236">
    <property type="entry name" value="Znf_C2H2_sf"/>
</dbReference>
<feature type="compositionally biased region" description="Acidic residues" evidence="6">
    <location>
        <begin position="779"/>
        <end position="796"/>
    </location>
</feature>
<dbReference type="Pfam" id="PF13465">
    <property type="entry name" value="zf-H2C2_2"/>
    <property type="match status" value="1"/>
</dbReference>
<dbReference type="GO" id="GO:1990756">
    <property type="term" value="F:ubiquitin-like ligase-substrate adaptor activity"/>
    <property type="evidence" value="ECO:0007669"/>
    <property type="project" value="TreeGrafter"/>
</dbReference>
<dbReference type="InterPro" id="IPR019138">
    <property type="entry name" value="De-etiolated_protein_1_Det1"/>
</dbReference>
<dbReference type="PROSITE" id="PS00028">
    <property type="entry name" value="ZINC_FINGER_C2H2_1"/>
    <property type="match status" value="5"/>
</dbReference>
<dbReference type="GO" id="GO:0031461">
    <property type="term" value="C:cullin-RING ubiquitin ligase complex"/>
    <property type="evidence" value="ECO:0007669"/>
    <property type="project" value="TreeGrafter"/>
</dbReference>
<evidence type="ECO:0000259" key="7">
    <source>
        <dbReference type="PROSITE" id="PS50157"/>
    </source>
</evidence>
<feature type="region of interest" description="Disordered" evidence="6">
    <location>
        <begin position="1128"/>
        <end position="1159"/>
    </location>
</feature>
<dbReference type="GO" id="GO:0008270">
    <property type="term" value="F:zinc ion binding"/>
    <property type="evidence" value="ECO:0007669"/>
    <property type="project" value="UniProtKB-KW"/>
</dbReference>
<feature type="domain" description="C2H2-type" evidence="7">
    <location>
        <begin position="1078"/>
        <end position="1105"/>
    </location>
</feature>
<dbReference type="PANTHER" id="PTHR13374">
    <property type="entry name" value="DET1 HOMOLOG DE-ETIOLATED-1 HOMOLOG"/>
    <property type="match status" value="1"/>
</dbReference>
<dbReference type="GO" id="GO:0031625">
    <property type="term" value="F:ubiquitin protein ligase binding"/>
    <property type="evidence" value="ECO:0007669"/>
    <property type="project" value="TreeGrafter"/>
</dbReference>
<keyword evidence="1" id="KW-0479">Metal-binding</keyword>
<dbReference type="STRING" id="6832.A0A553P9S6"/>
<feature type="domain" description="C2H2-type" evidence="7">
    <location>
        <begin position="1050"/>
        <end position="1077"/>
    </location>
</feature>
<keyword evidence="9" id="KW-1185">Reference proteome</keyword>
<feature type="domain" description="C2H2-type" evidence="7">
    <location>
        <begin position="1106"/>
        <end position="1136"/>
    </location>
</feature>
<dbReference type="PROSITE" id="PS50157">
    <property type="entry name" value="ZINC_FINGER_C2H2_2"/>
    <property type="match status" value="7"/>
</dbReference>
<keyword evidence="2" id="KW-0677">Repeat</keyword>
<dbReference type="PANTHER" id="PTHR13374:SF3">
    <property type="entry name" value="DET1 HOMOLOG"/>
    <property type="match status" value="1"/>
</dbReference>
<feature type="domain" description="C2H2-type" evidence="7">
    <location>
        <begin position="1022"/>
        <end position="1049"/>
    </location>
</feature>
<dbReference type="GO" id="GO:0032436">
    <property type="term" value="P:positive regulation of proteasomal ubiquitin-dependent protein catabolic process"/>
    <property type="evidence" value="ECO:0007669"/>
    <property type="project" value="TreeGrafter"/>
</dbReference>
<dbReference type="SUPFAM" id="SSF57667">
    <property type="entry name" value="beta-beta-alpha zinc fingers"/>
    <property type="match status" value="3"/>
</dbReference>
<keyword evidence="3 5" id="KW-0863">Zinc-finger</keyword>
<evidence type="ECO:0000256" key="2">
    <source>
        <dbReference type="ARBA" id="ARBA00022737"/>
    </source>
</evidence>
<dbReference type="GO" id="GO:0005634">
    <property type="term" value="C:nucleus"/>
    <property type="evidence" value="ECO:0007669"/>
    <property type="project" value="TreeGrafter"/>
</dbReference>
<dbReference type="GO" id="GO:0016567">
    <property type="term" value="P:protein ubiquitination"/>
    <property type="evidence" value="ECO:0007669"/>
    <property type="project" value="TreeGrafter"/>
</dbReference>
<sequence length="1159" mass="132802">MSREHYGIHFRRNALDTNRGFYTNVYPNYTISNVEKPNCFLRKFTPDGKRFIAFSQNQTHLEIYLYKGPSAMNEAVCELWDSDFLLPMFCQDPAQAPNIRRVAFERFFTLEHLVLLTPLGQEQLNRECSLFSDDGEYVIVGSACFLSDEQHPPMWRTHQNNESVAPNPRHALEDYTLHSIEISEGFLVDRVSFKADKIYLSHNQGLYLYKDTLTVLSVQHQTIHVFKFVMGKFVPVRKIGRLIYEDDDYLLSHTLTSDQQTSLPGNFTYRPYREQTINLLKHRILAHLYRRAVALSHLDKSPYELRKFYMYFDQIKALRMWKIQLLDEDHVLIKYSSEEVVTLRSGEPNSHAAFFVVYNMTTTEVLSMYQNNSPELVDICENFTDFFRNSNLNLVHGEFRYAQHTSSPSNNIYAQLVHQRFKQTIISAKNGGINEARKRVLAQLPISAQSYSSSPYLDLSLFSYDEKWISLMERPKACSELPIHFFGRESGITKFRIYPGPLERPNTNSSARKLVAFIFHPTDPFAISVQKTNYEYVVNFHVRKAPFSSKKSSTQRSGLDQVNLPDYFRSRQQADFSAMESCFICGVRMGRGNQPTIGRHERMSKLVSVSHTVNQSSTVIISDILSRILKETIGREETICRICFNLLNDIDYHLKEAQEKTDEITDKFLDKGKDPLNYKPAPIVTTEKESPPTASTNKTRRGHRKAKKENSPKVVVPSVEKPEDLFEDEMSVNTLNKNKQKILCHVLNPSKKVKQTSSPDKVTTPALPDPPRLSLNQPMEEEEFEDLEESEDDSDPDYSQAHEARNASGKKRKGKENRDDHEPVSKKSRKFKAPPPSQELSTVNLDDLGDILTTPKAFFAKKSEPVMKSGKKASKKSIPEELISPEESQLVGEDEELGSTPGVTCQICGKMFKMKSNLHLHMERVHMTNPALVAVDERQIPETHKCHLCPREFTNEKSLTVHKSEHSAEALESRSMTVNVKVVKPPTDSEVKATCPQCHKTFRRHFNMRIHVDRVHNKLKNFPCSKCDKSFATNSDLKQHMNVHGDGRVLNCEECDRTFTNRDSYIFHKKQHTNTRTHFCVICKKGFFKSSCLNRHMRSHTGERPYKCDYCGKGFSQSTSLKVHMAKCGQNPGSEPPEVDVRAPPNNASGGKNAQILGL</sequence>
<dbReference type="SMART" id="SM00355">
    <property type="entry name" value="ZnF_C2H2"/>
    <property type="match status" value="7"/>
</dbReference>
<evidence type="ECO:0000256" key="3">
    <source>
        <dbReference type="ARBA" id="ARBA00022771"/>
    </source>
</evidence>
<feature type="region of interest" description="Disordered" evidence="6">
    <location>
        <begin position="747"/>
        <end position="846"/>
    </location>
</feature>
<evidence type="ECO:0000256" key="5">
    <source>
        <dbReference type="PROSITE-ProRule" id="PRU00042"/>
    </source>
</evidence>
<feature type="compositionally biased region" description="Basic residues" evidence="6">
    <location>
        <begin position="698"/>
        <end position="707"/>
    </location>
</feature>
<dbReference type="Pfam" id="PF00096">
    <property type="entry name" value="zf-C2H2"/>
    <property type="match status" value="2"/>
</dbReference>
<dbReference type="GO" id="GO:0032502">
    <property type="term" value="P:developmental process"/>
    <property type="evidence" value="ECO:0007669"/>
    <property type="project" value="UniProtKB-ARBA"/>
</dbReference>
<dbReference type="FunFam" id="3.30.160.60:FF:001049">
    <property type="entry name" value="zinc finger protein 319"/>
    <property type="match status" value="1"/>
</dbReference>
<dbReference type="AlphaFoldDB" id="A0A553P9S6"/>
<dbReference type="Gene3D" id="3.30.160.60">
    <property type="entry name" value="Classic Zinc Finger"/>
    <property type="match status" value="5"/>
</dbReference>
<feature type="region of interest" description="Disordered" evidence="6">
    <location>
        <begin position="673"/>
        <end position="720"/>
    </location>
</feature>
<accession>A0A553P9S6</accession>
<dbReference type="Pfam" id="PF09737">
    <property type="entry name" value="Det1"/>
    <property type="match status" value="1"/>
</dbReference>
<dbReference type="EMBL" id="VCGU01000005">
    <property type="protein sequence ID" value="TRY74437.1"/>
    <property type="molecule type" value="Genomic_DNA"/>
</dbReference>
<feature type="domain" description="C2H2-type" evidence="7">
    <location>
        <begin position="903"/>
        <end position="931"/>
    </location>
</feature>
<keyword evidence="4" id="KW-0862">Zinc</keyword>
<proteinExistence type="predicted"/>
<feature type="compositionally biased region" description="Basic and acidic residues" evidence="6">
    <location>
        <begin position="816"/>
        <end position="825"/>
    </location>
</feature>